<dbReference type="SUPFAM" id="SSF53850">
    <property type="entry name" value="Periplasmic binding protein-like II"/>
    <property type="match status" value="1"/>
</dbReference>
<dbReference type="PANTHER" id="PTHR42928:SF5">
    <property type="entry name" value="BLR1237 PROTEIN"/>
    <property type="match status" value="1"/>
</dbReference>
<dbReference type="PANTHER" id="PTHR42928">
    <property type="entry name" value="TRICARBOXYLATE-BINDING PROTEIN"/>
    <property type="match status" value="1"/>
</dbReference>
<dbReference type="InterPro" id="IPR005064">
    <property type="entry name" value="BUG"/>
</dbReference>
<keyword evidence="3" id="KW-1185">Reference proteome</keyword>
<dbReference type="CDD" id="cd07012">
    <property type="entry name" value="PBP2_Bug_TTT"/>
    <property type="match status" value="1"/>
</dbReference>
<comment type="similarity">
    <text evidence="1">Belongs to the UPF0065 (bug) family.</text>
</comment>
<dbReference type="Gene3D" id="3.40.190.150">
    <property type="entry name" value="Bordetella uptake gene, domain 1"/>
    <property type="match status" value="1"/>
</dbReference>
<dbReference type="InterPro" id="IPR042100">
    <property type="entry name" value="Bug_dom1"/>
</dbReference>
<evidence type="ECO:0008006" key="4">
    <source>
        <dbReference type="Google" id="ProtNLM"/>
    </source>
</evidence>
<accession>A0A254Q658</accession>
<name>A0A254Q658_9BURK</name>
<dbReference type="AlphaFoldDB" id="A0A254Q658"/>
<sequence>MHFKRQRSAVVLSNLVAYFQENIKVKFIQYVLATLAITIASLSHSAPFPDKPIRLIVPFTAGGNVDNSARTISQGLSEQLGQSVIVDNKPGANTLIGAEFVARANPDGYTLLLGTPESLAINPHVYKKINYDPLKDLTAVGLVGNFPFALVVNLKLPAKNIKEFVALAKSMPGKMNYSSWGIGSTSQITFEKFNQVAGIELVHIPFQGAAPAITAIAADEVQAMMVPLSVALPQAAGGKVKILGITTSQRFASAPDISTFQEQGYPVVMSGWHLIVAPNKTSPSVLQTLNRNLNKALETQATKEALIKIGIEPSPGSIAQANKLIQTEYERWGKTAKDAGIAIEKAE</sequence>
<comment type="caution">
    <text evidence="2">The sequence shown here is derived from an EMBL/GenBank/DDBJ whole genome shotgun (WGS) entry which is preliminary data.</text>
</comment>
<dbReference type="Proteomes" id="UP000197528">
    <property type="component" value="Unassembled WGS sequence"/>
</dbReference>
<protein>
    <recommendedName>
        <fullName evidence="4">ABC transporter substrate-binding protein</fullName>
    </recommendedName>
</protein>
<dbReference type="PIRSF" id="PIRSF017082">
    <property type="entry name" value="YflP"/>
    <property type="match status" value="1"/>
</dbReference>
<organism evidence="2 3">
    <name type="scientific">Polynucleobacter campilacus</name>
    <dbReference type="NCBI Taxonomy" id="1743163"/>
    <lineage>
        <taxon>Bacteria</taxon>
        <taxon>Pseudomonadati</taxon>
        <taxon>Pseudomonadota</taxon>
        <taxon>Betaproteobacteria</taxon>
        <taxon>Burkholderiales</taxon>
        <taxon>Burkholderiaceae</taxon>
        <taxon>Polynucleobacter</taxon>
    </lineage>
</organism>
<dbReference type="Pfam" id="PF03401">
    <property type="entry name" value="TctC"/>
    <property type="match status" value="1"/>
</dbReference>
<reference evidence="2 3" key="1">
    <citation type="submission" date="2017-05" db="EMBL/GenBank/DDBJ databases">
        <title>Genome of Polynucleobacter sp. MWH-Feld-100.</title>
        <authorList>
            <person name="Hahn M.W."/>
        </authorList>
    </citation>
    <scope>NUCLEOTIDE SEQUENCE [LARGE SCALE GENOMIC DNA]</scope>
    <source>
        <strain evidence="2 3">MWH-Feld-100</strain>
    </source>
</reference>
<evidence type="ECO:0000313" key="3">
    <source>
        <dbReference type="Proteomes" id="UP000197528"/>
    </source>
</evidence>
<evidence type="ECO:0000313" key="2">
    <source>
        <dbReference type="EMBL" id="OWS70982.1"/>
    </source>
</evidence>
<gene>
    <name evidence="2" type="ORF">CBI31_01720</name>
</gene>
<dbReference type="Gene3D" id="3.40.190.10">
    <property type="entry name" value="Periplasmic binding protein-like II"/>
    <property type="match status" value="1"/>
</dbReference>
<dbReference type="EMBL" id="NGUP01000001">
    <property type="protein sequence ID" value="OWS70982.1"/>
    <property type="molecule type" value="Genomic_DNA"/>
</dbReference>
<evidence type="ECO:0000256" key="1">
    <source>
        <dbReference type="ARBA" id="ARBA00006987"/>
    </source>
</evidence>
<proteinExistence type="inferred from homology"/>